<gene>
    <name evidence="1" type="ORF">RKE40_04185</name>
</gene>
<evidence type="ECO:0000313" key="2">
    <source>
        <dbReference type="Proteomes" id="UP001254257"/>
    </source>
</evidence>
<dbReference type="Proteomes" id="UP001254257">
    <property type="component" value="Unassembled WGS sequence"/>
</dbReference>
<sequence length="78" mass="8545">MRLFVHLVGAWVAAEAASGRYPRPLSLALGALVSRLGPPTALMALAGYTIQRLYEGGVFDAYRLRPAPRARARAPRRR</sequence>
<name>A0ABU3S2V3_9HYPH</name>
<proteinExistence type="predicted"/>
<reference evidence="1 2" key="1">
    <citation type="submission" date="2023-09" db="EMBL/GenBank/DDBJ databases">
        <title>Whole genome shotgun sequencing (WGS) of Bosea sp. ZW T0_25, isolated from stored onions (Allium cepa).</title>
        <authorList>
            <person name="Stoll D.A."/>
            <person name="Huch M."/>
        </authorList>
    </citation>
    <scope>NUCLEOTIDE SEQUENCE [LARGE SCALE GENOMIC DNA]</scope>
    <source>
        <strain evidence="1 2">ZW T0_25</strain>
    </source>
</reference>
<protein>
    <submittedName>
        <fullName evidence="1">Uncharacterized protein</fullName>
    </submittedName>
</protein>
<organism evidence="1 2">
    <name type="scientific">Bosea rubneri</name>
    <dbReference type="NCBI Taxonomy" id="3075434"/>
    <lineage>
        <taxon>Bacteria</taxon>
        <taxon>Pseudomonadati</taxon>
        <taxon>Pseudomonadota</taxon>
        <taxon>Alphaproteobacteria</taxon>
        <taxon>Hyphomicrobiales</taxon>
        <taxon>Boseaceae</taxon>
        <taxon>Bosea</taxon>
    </lineage>
</organism>
<accession>A0ABU3S2V3</accession>
<dbReference type="EMBL" id="JAWDID010000004">
    <property type="protein sequence ID" value="MDU0339062.1"/>
    <property type="molecule type" value="Genomic_DNA"/>
</dbReference>
<evidence type="ECO:0000313" key="1">
    <source>
        <dbReference type="EMBL" id="MDU0339062.1"/>
    </source>
</evidence>
<keyword evidence="2" id="KW-1185">Reference proteome</keyword>
<dbReference type="RefSeq" id="WP_316016982.1">
    <property type="nucleotide sequence ID" value="NZ_JAWDID010000004.1"/>
</dbReference>
<comment type="caution">
    <text evidence="1">The sequence shown here is derived from an EMBL/GenBank/DDBJ whole genome shotgun (WGS) entry which is preliminary data.</text>
</comment>